<dbReference type="EMBL" id="CAJPWZ010003330">
    <property type="protein sequence ID" value="CAG2257561.1"/>
    <property type="molecule type" value="Genomic_DNA"/>
</dbReference>
<protein>
    <recommendedName>
        <fullName evidence="1">Amine oxidase domain-containing protein</fullName>
    </recommendedName>
</protein>
<dbReference type="SUPFAM" id="SSF54373">
    <property type="entry name" value="FAD-linked reductases, C-terminal domain"/>
    <property type="match status" value="1"/>
</dbReference>
<reference evidence="2" key="1">
    <citation type="submission" date="2021-03" db="EMBL/GenBank/DDBJ databases">
        <authorList>
            <person name="Bekaert M."/>
        </authorList>
    </citation>
    <scope>NUCLEOTIDE SEQUENCE</scope>
</reference>
<keyword evidence="3" id="KW-1185">Reference proteome</keyword>
<dbReference type="InterPro" id="IPR036188">
    <property type="entry name" value="FAD/NAD-bd_sf"/>
</dbReference>
<organism evidence="2 3">
    <name type="scientific">Mytilus edulis</name>
    <name type="common">Blue mussel</name>
    <dbReference type="NCBI Taxonomy" id="6550"/>
    <lineage>
        <taxon>Eukaryota</taxon>
        <taxon>Metazoa</taxon>
        <taxon>Spiralia</taxon>
        <taxon>Lophotrochozoa</taxon>
        <taxon>Mollusca</taxon>
        <taxon>Bivalvia</taxon>
        <taxon>Autobranchia</taxon>
        <taxon>Pteriomorphia</taxon>
        <taxon>Mytilida</taxon>
        <taxon>Mytiloidea</taxon>
        <taxon>Mytilidae</taxon>
        <taxon>Mytilinae</taxon>
        <taxon>Mytilus</taxon>
    </lineage>
</organism>
<dbReference type="OrthoDB" id="5977782at2759"/>
<proteinExistence type="predicted"/>
<dbReference type="Pfam" id="PF01593">
    <property type="entry name" value="Amino_oxidase"/>
    <property type="match status" value="1"/>
</dbReference>
<dbReference type="Gene3D" id="3.50.50.60">
    <property type="entry name" value="FAD/NAD(P)-binding domain"/>
    <property type="match status" value="1"/>
</dbReference>
<dbReference type="GO" id="GO:0016491">
    <property type="term" value="F:oxidoreductase activity"/>
    <property type="evidence" value="ECO:0007669"/>
    <property type="project" value="InterPro"/>
</dbReference>
<name>A0A8S3VME6_MYTED</name>
<dbReference type="PANTHER" id="PTHR10742">
    <property type="entry name" value="FLAVIN MONOAMINE OXIDASE"/>
    <property type="match status" value="1"/>
</dbReference>
<dbReference type="InterPro" id="IPR002937">
    <property type="entry name" value="Amino_oxidase"/>
</dbReference>
<comment type="caution">
    <text evidence="2">The sequence shown here is derived from an EMBL/GenBank/DDBJ whole genome shotgun (WGS) entry which is preliminary data.</text>
</comment>
<dbReference type="PANTHER" id="PTHR10742:SF410">
    <property type="entry name" value="LYSINE-SPECIFIC HISTONE DEMETHYLASE 2"/>
    <property type="match status" value="1"/>
</dbReference>
<dbReference type="AlphaFoldDB" id="A0A8S3VME6"/>
<evidence type="ECO:0000259" key="1">
    <source>
        <dbReference type="Pfam" id="PF01593"/>
    </source>
</evidence>
<sequence length="519" mass="60067">MKTLSLRTVFLQLVIIILIFQPIALGYTKRNLKNESVRGRKNLIIDESIDLAQCDDIAIIGAGIAGTYAAWRLRHQNKRISIYEFSDRVGGRLFTVQFQDIPDVNVELGGMRYYREEHALLHDTIQQLGLPIIRFELGSGPSPDTTVYVRGVHLRYDELGGYKTPYRLQPNERKPTDQLTWYIYVQSLYYKYLSTEAQKYISETSAFTTFLTDDSASLAVQTEPPSSESDDVLTVATGFSSIPNELLRRFLLDGQRHSIKYDHDLKAIRKRQDGYYNLFFEPTFSNSRNTRSKSIMKKCAKKVILATNRLSLEQLDWQGLYQPHIREYITKAVKDMPAAKLYFSYDSPWWRRSPVYSDYIISDTPFRQIYDFGTSTLNPPKSVLQAMYTDKDISYWEELFNRANGNKTTGDLRNEIELDQVTRKYLSEIYQIPINTIPRPTNAVWMVWKNYPYGGAWQTWRPGYILPIVERAMTKPSVSDDVFVVSNAFNVRSLSVWSNGALESVELAMPYFGLRRIEK</sequence>
<evidence type="ECO:0000313" key="2">
    <source>
        <dbReference type="EMBL" id="CAG2257561.1"/>
    </source>
</evidence>
<evidence type="ECO:0000313" key="3">
    <source>
        <dbReference type="Proteomes" id="UP000683360"/>
    </source>
</evidence>
<accession>A0A8S3VME6</accession>
<dbReference type="Proteomes" id="UP000683360">
    <property type="component" value="Unassembled WGS sequence"/>
</dbReference>
<dbReference type="SUPFAM" id="SSF51905">
    <property type="entry name" value="FAD/NAD(P)-binding domain"/>
    <property type="match status" value="1"/>
</dbReference>
<feature type="domain" description="Amine oxidase" evidence="1">
    <location>
        <begin position="64"/>
        <end position="464"/>
    </location>
</feature>
<gene>
    <name evidence="2" type="ORF">MEDL_68827</name>
</gene>
<dbReference type="InterPro" id="IPR050281">
    <property type="entry name" value="Flavin_monoamine_oxidase"/>
</dbReference>